<keyword evidence="6" id="KW-1185">Reference proteome</keyword>
<dbReference type="GO" id="GO:0020037">
    <property type="term" value="F:heme binding"/>
    <property type="evidence" value="ECO:0007669"/>
    <property type="project" value="InterPro"/>
</dbReference>
<evidence type="ECO:0000313" key="5">
    <source>
        <dbReference type="EMBL" id="VIP00906.1"/>
    </source>
</evidence>
<dbReference type="SUPFAM" id="SSF54909">
    <property type="entry name" value="Dimeric alpha+beta barrel"/>
    <property type="match status" value="1"/>
</dbReference>
<evidence type="ECO:0000313" key="6">
    <source>
        <dbReference type="Proteomes" id="UP000464378"/>
    </source>
</evidence>
<dbReference type="Pfam" id="PF06778">
    <property type="entry name" value="Chlor_dismutase"/>
    <property type="match status" value="1"/>
</dbReference>
<dbReference type="KEGG" id="tim:GMBLW1_30540"/>
<dbReference type="GO" id="GO:0016491">
    <property type="term" value="F:oxidoreductase activity"/>
    <property type="evidence" value="ECO:0007669"/>
    <property type="project" value="InterPro"/>
</dbReference>
<reference evidence="5" key="1">
    <citation type="submission" date="2019-04" db="EMBL/GenBank/DDBJ databases">
        <authorList>
            <consortium name="Science for Life Laboratories"/>
        </authorList>
    </citation>
    <scope>NUCLEOTIDE SEQUENCE</scope>
    <source>
        <strain evidence="5">MBLW1</strain>
    </source>
</reference>
<proteinExistence type="predicted"/>
<evidence type="ECO:0000256" key="3">
    <source>
        <dbReference type="ARBA" id="ARBA00023004"/>
    </source>
</evidence>
<evidence type="ECO:0000256" key="4">
    <source>
        <dbReference type="SAM" id="MobiDB-lite"/>
    </source>
</evidence>
<dbReference type="Gene3D" id="3.30.70.3420">
    <property type="match status" value="1"/>
</dbReference>
<dbReference type="EMBL" id="LR586016">
    <property type="protein sequence ID" value="VIP00906.1"/>
    <property type="molecule type" value="Genomic_DNA"/>
</dbReference>
<organism evidence="5">
    <name type="scientific">Tuwongella immobilis</name>
    <dbReference type="NCBI Taxonomy" id="692036"/>
    <lineage>
        <taxon>Bacteria</taxon>
        <taxon>Pseudomonadati</taxon>
        <taxon>Planctomycetota</taxon>
        <taxon>Planctomycetia</taxon>
        <taxon>Gemmatales</taxon>
        <taxon>Gemmataceae</taxon>
        <taxon>Tuwongella</taxon>
    </lineage>
</organism>
<evidence type="ECO:0000256" key="1">
    <source>
        <dbReference type="ARBA" id="ARBA00022617"/>
    </source>
</evidence>
<keyword evidence="1" id="KW-0349">Heme</keyword>
<dbReference type="EMBL" id="LR593887">
    <property type="protein sequence ID" value="VTR97230.1"/>
    <property type="molecule type" value="Genomic_DNA"/>
</dbReference>
<dbReference type="PROSITE" id="PS51318">
    <property type="entry name" value="TAT"/>
    <property type="match status" value="1"/>
</dbReference>
<dbReference type="InterPro" id="IPR011008">
    <property type="entry name" value="Dimeric_a/b-barrel"/>
</dbReference>
<sequence>MTRNSDEQASDQGREPNDVVRTTRRGFLAGSLAMGGVIGVGTDIAAADRTMGESNSNPRLFRFVGGRIGGWVVRSSRAVIGEGLPSVERLDLGSGTTAIPDGAKWILRGVTSNPRYTTRTEKEQLVRKQAALGRPEATLSALIPIRKSAKWWELTQDERRDIFESQSKHTTIGLKYLPEIARRLHHCRDLSEPEPFDFITLFDYAKADESAFDDLLAALRATAEWKFVEREVDIRLERAS</sequence>
<evidence type="ECO:0000256" key="2">
    <source>
        <dbReference type="ARBA" id="ARBA00022723"/>
    </source>
</evidence>
<dbReference type="Proteomes" id="UP000464378">
    <property type="component" value="Chromosome"/>
</dbReference>
<dbReference type="InParanoid" id="A0A6C2YHE2"/>
<dbReference type="GO" id="GO:0046872">
    <property type="term" value="F:metal ion binding"/>
    <property type="evidence" value="ECO:0007669"/>
    <property type="project" value="UniProtKB-KW"/>
</dbReference>
<name>A0A6C2YHE2_9BACT</name>
<dbReference type="InterPro" id="IPR010644">
    <property type="entry name" value="ChdC/CLD"/>
</dbReference>
<keyword evidence="2" id="KW-0479">Metal-binding</keyword>
<keyword evidence="3" id="KW-0408">Iron</keyword>
<dbReference type="AlphaFoldDB" id="A0A6C2YHE2"/>
<evidence type="ECO:0008006" key="7">
    <source>
        <dbReference type="Google" id="ProtNLM"/>
    </source>
</evidence>
<gene>
    <name evidence="5" type="ORF">GMBLW1_30540</name>
</gene>
<feature type="region of interest" description="Disordered" evidence="4">
    <location>
        <begin position="1"/>
        <end position="22"/>
    </location>
</feature>
<accession>A0A6C2YHE2</accession>
<protein>
    <recommendedName>
        <fullName evidence="7">Chlorite dismutase</fullName>
    </recommendedName>
</protein>
<dbReference type="InterPro" id="IPR006311">
    <property type="entry name" value="TAT_signal"/>
</dbReference>
<feature type="compositionally biased region" description="Basic and acidic residues" evidence="4">
    <location>
        <begin position="1"/>
        <end position="18"/>
    </location>
</feature>